<reference evidence="6 7" key="1">
    <citation type="submission" date="2019-02" db="EMBL/GenBank/DDBJ databases">
        <title>Deep-cultivation of Planctomycetes and their phenomic and genomic characterization uncovers novel biology.</title>
        <authorList>
            <person name="Wiegand S."/>
            <person name="Jogler M."/>
            <person name="Boedeker C."/>
            <person name="Pinto D."/>
            <person name="Vollmers J."/>
            <person name="Rivas-Marin E."/>
            <person name="Kohn T."/>
            <person name="Peeters S.H."/>
            <person name="Heuer A."/>
            <person name="Rast P."/>
            <person name="Oberbeckmann S."/>
            <person name="Bunk B."/>
            <person name="Jeske O."/>
            <person name="Meyerdierks A."/>
            <person name="Storesund J.E."/>
            <person name="Kallscheuer N."/>
            <person name="Luecker S."/>
            <person name="Lage O.M."/>
            <person name="Pohl T."/>
            <person name="Merkel B.J."/>
            <person name="Hornburger P."/>
            <person name="Mueller R.-W."/>
            <person name="Bruemmer F."/>
            <person name="Labrenz M."/>
            <person name="Spormann A.M."/>
            <person name="Op Den Camp H."/>
            <person name="Overmann J."/>
            <person name="Amann R."/>
            <person name="Jetten M.S.M."/>
            <person name="Mascher T."/>
            <person name="Medema M.H."/>
            <person name="Devos D.P."/>
            <person name="Kaster A.-K."/>
            <person name="Ovreas L."/>
            <person name="Rohde M."/>
            <person name="Galperin M.Y."/>
            <person name="Jogler C."/>
        </authorList>
    </citation>
    <scope>NUCLEOTIDE SEQUENCE [LARGE SCALE GENOMIC DNA]</scope>
    <source>
        <strain evidence="6 7">Enr8</strain>
    </source>
</reference>
<accession>A0A5C5V0C7</accession>
<dbReference type="RefSeq" id="WP_146433681.1">
    <property type="nucleotide sequence ID" value="NZ_SJPF01000004.1"/>
</dbReference>
<evidence type="ECO:0000259" key="5">
    <source>
        <dbReference type="PROSITE" id="PS50222"/>
    </source>
</evidence>
<dbReference type="SUPFAM" id="SSF47473">
    <property type="entry name" value="EF-hand"/>
    <property type="match status" value="2"/>
</dbReference>
<evidence type="ECO:0000256" key="2">
    <source>
        <dbReference type="ARBA" id="ARBA00022737"/>
    </source>
</evidence>
<feature type="signal peptide" evidence="4">
    <location>
        <begin position="1"/>
        <end position="21"/>
    </location>
</feature>
<dbReference type="PROSITE" id="PS00018">
    <property type="entry name" value="EF_HAND_1"/>
    <property type="match status" value="4"/>
</dbReference>
<feature type="chain" id="PRO_5022728481" evidence="4">
    <location>
        <begin position="22"/>
        <end position="360"/>
    </location>
</feature>
<evidence type="ECO:0000256" key="1">
    <source>
        <dbReference type="ARBA" id="ARBA00022723"/>
    </source>
</evidence>
<keyword evidence="7" id="KW-1185">Reference proteome</keyword>
<dbReference type="PANTHER" id="PTHR10827">
    <property type="entry name" value="RETICULOCALBIN"/>
    <property type="match status" value="1"/>
</dbReference>
<dbReference type="InterPro" id="IPR002048">
    <property type="entry name" value="EF_hand_dom"/>
</dbReference>
<keyword evidence="1" id="KW-0479">Metal-binding</keyword>
<dbReference type="OrthoDB" id="271466at2"/>
<dbReference type="InterPro" id="IPR011992">
    <property type="entry name" value="EF-hand-dom_pair"/>
</dbReference>
<dbReference type="EMBL" id="SJPF01000004">
    <property type="protein sequence ID" value="TWT31509.1"/>
    <property type="molecule type" value="Genomic_DNA"/>
</dbReference>
<gene>
    <name evidence="6" type="ORF">Enr8_34310</name>
</gene>
<dbReference type="Pfam" id="PF13202">
    <property type="entry name" value="EF-hand_5"/>
    <property type="match status" value="2"/>
</dbReference>
<comment type="caution">
    <text evidence="6">The sequence shown here is derived from an EMBL/GenBank/DDBJ whole genome shotgun (WGS) entry which is preliminary data.</text>
</comment>
<dbReference type="Proteomes" id="UP000318878">
    <property type="component" value="Unassembled WGS sequence"/>
</dbReference>
<dbReference type="PANTHER" id="PTHR10827:SF98">
    <property type="entry name" value="45 KDA CALCIUM-BINDING PROTEIN"/>
    <property type="match status" value="1"/>
</dbReference>
<protein>
    <submittedName>
        <fullName evidence="6">EF hand</fullName>
    </submittedName>
</protein>
<dbReference type="Gene3D" id="1.10.238.10">
    <property type="entry name" value="EF-hand"/>
    <property type="match status" value="2"/>
</dbReference>
<evidence type="ECO:0000256" key="3">
    <source>
        <dbReference type="SAM" id="MobiDB-lite"/>
    </source>
</evidence>
<sequence precursor="true">MHNSIYLTLAILLTCCSLVSAADASESGDELVTPVVEQGFATLDDDRDGAVSLLEMIKAVRPLGFGAQEAAAASPRGRGRGGNRGGGASGGEGESRGAGNRGGRGGFDPADRFKSFDQDGDGVLQGAEINARLTGSKYAEDGKVTLDEFQAAFEEMRSQMAAGGGHNHGNGHSHGGEGGRGGRGGSPTATTSEDAALLVSFDIDRDRKITLTEIRTALKNEAERLMELRMGADKDGDGKISIFEVAGSLEAEEGTQLDEEGLDRRSRMTFAREDADQDGFVSAAEIRAQVDAQLRNRATALGYCLLAAKVDADGDKQVSAVEAGKLQDKELIELLRITEDQPLDLASFYATTLRRLSRRR</sequence>
<name>A0A5C5V0C7_9BACT</name>
<dbReference type="InterPro" id="IPR018247">
    <property type="entry name" value="EF_Hand_1_Ca_BS"/>
</dbReference>
<feature type="region of interest" description="Disordered" evidence="3">
    <location>
        <begin position="161"/>
        <end position="190"/>
    </location>
</feature>
<feature type="compositionally biased region" description="Gly residues" evidence="3">
    <location>
        <begin position="80"/>
        <end position="92"/>
    </location>
</feature>
<feature type="region of interest" description="Disordered" evidence="3">
    <location>
        <begin position="70"/>
        <end position="121"/>
    </location>
</feature>
<dbReference type="PROSITE" id="PS50222">
    <property type="entry name" value="EF_HAND_2"/>
    <property type="match status" value="1"/>
</dbReference>
<organism evidence="6 7">
    <name type="scientific">Blastopirellula retiformator</name>
    <dbReference type="NCBI Taxonomy" id="2527970"/>
    <lineage>
        <taxon>Bacteria</taxon>
        <taxon>Pseudomonadati</taxon>
        <taxon>Planctomycetota</taxon>
        <taxon>Planctomycetia</taxon>
        <taxon>Pirellulales</taxon>
        <taxon>Pirellulaceae</taxon>
        <taxon>Blastopirellula</taxon>
    </lineage>
</organism>
<dbReference type="AlphaFoldDB" id="A0A5C5V0C7"/>
<keyword evidence="4" id="KW-0732">Signal</keyword>
<evidence type="ECO:0000313" key="7">
    <source>
        <dbReference type="Proteomes" id="UP000318878"/>
    </source>
</evidence>
<dbReference type="SMART" id="SM00054">
    <property type="entry name" value="EFh"/>
    <property type="match status" value="5"/>
</dbReference>
<feature type="domain" description="EF-hand" evidence="5">
    <location>
        <begin position="31"/>
        <end position="66"/>
    </location>
</feature>
<feature type="compositionally biased region" description="Gly residues" evidence="3">
    <location>
        <begin position="162"/>
        <end position="185"/>
    </location>
</feature>
<dbReference type="GO" id="GO:0005509">
    <property type="term" value="F:calcium ion binding"/>
    <property type="evidence" value="ECO:0007669"/>
    <property type="project" value="InterPro"/>
</dbReference>
<proteinExistence type="predicted"/>
<evidence type="ECO:0000256" key="4">
    <source>
        <dbReference type="SAM" id="SignalP"/>
    </source>
</evidence>
<evidence type="ECO:0000313" key="6">
    <source>
        <dbReference type="EMBL" id="TWT31509.1"/>
    </source>
</evidence>
<keyword evidence="2" id="KW-0677">Repeat</keyword>